<feature type="non-terminal residue" evidence="1">
    <location>
        <position position="1"/>
    </location>
</feature>
<evidence type="ECO:0000313" key="1">
    <source>
        <dbReference type="EMBL" id="GAF91014.1"/>
    </source>
</evidence>
<dbReference type="AlphaFoldDB" id="X0TCT9"/>
<proteinExistence type="predicted"/>
<feature type="non-terminal residue" evidence="1">
    <location>
        <position position="276"/>
    </location>
</feature>
<protein>
    <submittedName>
        <fullName evidence="1">Uncharacterized protein</fullName>
    </submittedName>
</protein>
<comment type="caution">
    <text evidence="1">The sequence shown here is derived from an EMBL/GenBank/DDBJ whole genome shotgun (WGS) entry which is preliminary data.</text>
</comment>
<dbReference type="EMBL" id="BARS01018127">
    <property type="protein sequence ID" value="GAF91014.1"/>
    <property type="molecule type" value="Genomic_DNA"/>
</dbReference>
<organism evidence="1">
    <name type="scientific">marine sediment metagenome</name>
    <dbReference type="NCBI Taxonomy" id="412755"/>
    <lineage>
        <taxon>unclassified sequences</taxon>
        <taxon>metagenomes</taxon>
        <taxon>ecological metagenomes</taxon>
    </lineage>
</organism>
<reference evidence="1" key="1">
    <citation type="journal article" date="2014" name="Front. Microbiol.">
        <title>High frequency of phylogenetically diverse reductive dehalogenase-homologous genes in deep subseafloor sedimentary metagenomes.</title>
        <authorList>
            <person name="Kawai M."/>
            <person name="Futagami T."/>
            <person name="Toyoda A."/>
            <person name="Takaki Y."/>
            <person name="Nishi S."/>
            <person name="Hori S."/>
            <person name="Arai W."/>
            <person name="Tsubouchi T."/>
            <person name="Morono Y."/>
            <person name="Uchiyama I."/>
            <person name="Ito T."/>
            <person name="Fujiyama A."/>
            <person name="Inagaki F."/>
            <person name="Takami H."/>
        </authorList>
    </citation>
    <scope>NUCLEOTIDE SEQUENCE</scope>
    <source>
        <strain evidence="1">Expedition CK06-06</strain>
    </source>
</reference>
<sequence>YELAMRRKLIMGLLDCAVFGYMVGKTMWEPKPVGGWVDADKGWMGKPAEEFIHPALFWCDPSAESMLKAENCGTKRRVKLEWAQNRWPEHKKDIEAEAYTASDPKYTAGDMITYKDQKGSTLSLSRQNMFSRLVSFILHQGTVTGDSSANDVIAGDKQRYVDIEEIYWRDYTEKHIKIKDNVPEDVLIQNGTIIKEETTGLFIDPKTKKPLADWPKQTTKEYDEPTFPNGRFVLRIGNTILNPKEEDQVYKESRWPFTVMPYHILPHMWQGGNAVE</sequence>
<accession>X0TCT9</accession>
<name>X0TCT9_9ZZZZ</name>
<gene>
    <name evidence="1" type="ORF">S01H1_29543</name>
</gene>